<dbReference type="Proteomes" id="UP000001549">
    <property type="component" value="Chromosome"/>
</dbReference>
<keyword evidence="2" id="KW-0238">DNA-binding</keyword>
<keyword evidence="3" id="KW-0804">Transcription</keyword>
<accession>F8B1V5</accession>
<dbReference type="InterPro" id="IPR016032">
    <property type="entry name" value="Sig_transdc_resp-reg_C-effctor"/>
</dbReference>
<dbReference type="InterPro" id="IPR029016">
    <property type="entry name" value="GAF-like_dom_sf"/>
</dbReference>
<evidence type="ECO:0000313" key="6">
    <source>
        <dbReference type="EMBL" id="AEH07711.1"/>
    </source>
</evidence>
<proteinExistence type="predicted"/>
<dbReference type="PROSITE" id="PS00622">
    <property type="entry name" value="HTH_LUXR_1"/>
    <property type="match status" value="1"/>
</dbReference>
<dbReference type="SUPFAM" id="SSF55781">
    <property type="entry name" value="GAF domain-like"/>
    <property type="match status" value="1"/>
</dbReference>
<dbReference type="PRINTS" id="PR00038">
    <property type="entry name" value="HTHLUXR"/>
</dbReference>
<dbReference type="KEGG" id="fsy:FsymDg_0131"/>
<evidence type="ECO:0000256" key="3">
    <source>
        <dbReference type="ARBA" id="ARBA00023163"/>
    </source>
</evidence>
<dbReference type="InterPro" id="IPR000792">
    <property type="entry name" value="Tscrpt_reg_LuxR_C"/>
</dbReference>
<keyword evidence="1" id="KW-0805">Transcription regulation</keyword>
<dbReference type="AlphaFoldDB" id="F8B1V5"/>
<feature type="region of interest" description="Disordered" evidence="4">
    <location>
        <begin position="1"/>
        <end position="25"/>
    </location>
</feature>
<dbReference type="PROSITE" id="PS50043">
    <property type="entry name" value="HTH_LUXR_2"/>
    <property type="match status" value="1"/>
</dbReference>
<dbReference type="Gene3D" id="1.10.10.10">
    <property type="entry name" value="Winged helix-like DNA-binding domain superfamily/Winged helix DNA-binding domain"/>
    <property type="match status" value="1"/>
</dbReference>
<evidence type="ECO:0000256" key="2">
    <source>
        <dbReference type="ARBA" id="ARBA00023125"/>
    </source>
</evidence>
<evidence type="ECO:0000256" key="1">
    <source>
        <dbReference type="ARBA" id="ARBA00023015"/>
    </source>
</evidence>
<dbReference type="GO" id="GO:0006355">
    <property type="term" value="P:regulation of DNA-templated transcription"/>
    <property type="evidence" value="ECO:0007669"/>
    <property type="project" value="InterPro"/>
</dbReference>
<dbReference type="RefSeq" id="WP_013871707.1">
    <property type="nucleotide sequence ID" value="NC_015656.1"/>
</dbReference>
<dbReference type="InterPro" id="IPR036388">
    <property type="entry name" value="WH-like_DNA-bd_sf"/>
</dbReference>
<protein>
    <submittedName>
        <fullName evidence="6">Transcriptional regulator, LuxR family</fullName>
    </submittedName>
</protein>
<evidence type="ECO:0000256" key="4">
    <source>
        <dbReference type="SAM" id="MobiDB-lite"/>
    </source>
</evidence>
<reference evidence="6 7" key="1">
    <citation type="submission" date="2011-05" db="EMBL/GenBank/DDBJ databases">
        <title>Complete sequence of chromosome of Frankia symbiont of Datisca glomerata.</title>
        <authorList>
            <consortium name="US DOE Joint Genome Institute"/>
            <person name="Lucas S."/>
            <person name="Han J."/>
            <person name="Lapidus A."/>
            <person name="Cheng J.-F."/>
            <person name="Goodwin L."/>
            <person name="Pitluck S."/>
            <person name="Peters L."/>
            <person name="Mikhailova N."/>
            <person name="Chertkov O."/>
            <person name="Teshima H."/>
            <person name="Han C."/>
            <person name="Tapia R."/>
            <person name="Land M."/>
            <person name="Hauser L."/>
            <person name="Kyrpides N."/>
            <person name="Ivanova N."/>
            <person name="Pagani I."/>
            <person name="Berry A."/>
            <person name="Pawlowski K."/>
            <person name="Persson T."/>
            <person name="Vanden Heuvel B."/>
            <person name="Benson D."/>
            <person name="Woyke T."/>
        </authorList>
    </citation>
    <scope>NUCLEOTIDE SEQUENCE [LARGE SCALE GENOMIC DNA]</scope>
    <source>
        <strain evidence="7">4085684</strain>
    </source>
</reference>
<dbReference type="EMBL" id="CP002801">
    <property type="protein sequence ID" value="AEH07711.1"/>
    <property type="molecule type" value="Genomic_DNA"/>
</dbReference>
<dbReference type="HOGENOM" id="CLU_053495_0_0_11"/>
<name>F8B1V5_9ACTN</name>
<dbReference type="eggNOG" id="COG2197">
    <property type="taxonomic scope" value="Bacteria"/>
</dbReference>
<dbReference type="Gene3D" id="3.30.450.40">
    <property type="match status" value="1"/>
</dbReference>
<dbReference type="STRING" id="656024.FsymDg_0131"/>
<dbReference type="Pfam" id="PF00196">
    <property type="entry name" value="GerE"/>
    <property type="match status" value="1"/>
</dbReference>
<dbReference type="SMART" id="SM00421">
    <property type="entry name" value="HTH_LUXR"/>
    <property type="match status" value="1"/>
</dbReference>
<dbReference type="eggNOG" id="COG2203">
    <property type="taxonomic scope" value="Bacteria"/>
</dbReference>
<dbReference type="CDD" id="cd06170">
    <property type="entry name" value="LuxR_C_like"/>
    <property type="match status" value="1"/>
</dbReference>
<feature type="region of interest" description="Disordered" evidence="4">
    <location>
        <begin position="313"/>
        <end position="333"/>
    </location>
</feature>
<dbReference type="PANTHER" id="PTHR44688">
    <property type="entry name" value="DNA-BINDING TRANSCRIPTIONAL ACTIVATOR DEVR_DOSR"/>
    <property type="match status" value="1"/>
</dbReference>
<feature type="domain" description="HTH luxR-type" evidence="5">
    <location>
        <begin position="342"/>
        <end position="407"/>
    </location>
</feature>
<gene>
    <name evidence="6" type="ordered locus">FsymDg_0131</name>
</gene>
<dbReference type="SUPFAM" id="SSF46894">
    <property type="entry name" value="C-terminal effector domain of the bipartite response regulators"/>
    <property type="match status" value="1"/>
</dbReference>
<evidence type="ECO:0000259" key="5">
    <source>
        <dbReference type="PROSITE" id="PS50043"/>
    </source>
</evidence>
<organism evidence="6 7">
    <name type="scientific">Candidatus Protofrankia datiscae</name>
    <dbReference type="NCBI Taxonomy" id="2716812"/>
    <lineage>
        <taxon>Bacteria</taxon>
        <taxon>Bacillati</taxon>
        <taxon>Actinomycetota</taxon>
        <taxon>Actinomycetes</taxon>
        <taxon>Frankiales</taxon>
        <taxon>Frankiaceae</taxon>
        <taxon>Protofrankia</taxon>
    </lineage>
</organism>
<dbReference type="GO" id="GO:0003677">
    <property type="term" value="F:DNA binding"/>
    <property type="evidence" value="ECO:0007669"/>
    <property type="project" value="UniProtKB-KW"/>
</dbReference>
<evidence type="ECO:0000313" key="7">
    <source>
        <dbReference type="Proteomes" id="UP000001549"/>
    </source>
</evidence>
<dbReference type="PANTHER" id="PTHR44688:SF16">
    <property type="entry name" value="DNA-BINDING TRANSCRIPTIONAL ACTIVATOR DEVR_DOSR"/>
    <property type="match status" value="1"/>
</dbReference>
<keyword evidence="7" id="KW-1185">Reference proteome</keyword>
<sequence length="421" mass="45317">MGSGVHAPVLDDGSDSDMASSEPVAVEDGVQRAREILRTAERILDDGVTYSDFANGDPKAADAALGAAQRAASECMSLAVQSSKDSSVRQLAEVLLQSGLARVTLMEATLARRTARMFGVEQALCHLRGASSLSALEERAPVEAHRLGFTRILFSRIDKGVWIARTAYTEGEEQLARTLVQVGIANPRPLTGALVESEMARRRVPILVRNPQSSSRVHAEMVAVVGTKGYVAAPVVSWGKVVGLLHADRQAELGGVDEFDRDLIGMFAAGVGVAFERNALFRRLRFMRSMFNEHVCAVNDLVDDIAEDVMEIGDGSEKPPNRSLGAHSSGQNFRETPAAYPEDALFASLTPRECEVLRSLASGKTNAQIASSLFVTEGTVKSHVKHILRKLGAANRTDAVARYHALTKSSGGHQTKDPFRS</sequence>